<proteinExistence type="predicted"/>
<accession>A0A5M8Q8A1</accession>
<keyword evidence="4" id="KW-1185">Reference proteome</keyword>
<evidence type="ECO:0000313" key="4">
    <source>
        <dbReference type="Proteomes" id="UP001570846"/>
    </source>
</evidence>
<dbReference type="Proteomes" id="UP000323866">
    <property type="component" value="Unassembled WGS sequence"/>
</dbReference>
<organism evidence="1 3">
    <name type="scientific">Rufibacter glacialis</name>
    <dbReference type="NCBI Taxonomy" id="1259555"/>
    <lineage>
        <taxon>Bacteria</taxon>
        <taxon>Pseudomonadati</taxon>
        <taxon>Bacteroidota</taxon>
        <taxon>Cytophagia</taxon>
        <taxon>Cytophagales</taxon>
        <taxon>Hymenobacteraceae</taxon>
        <taxon>Rufibacter</taxon>
    </lineage>
</organism>
<dbReference type="OrthoDB" id="894273at2"/>
<reference evidence="1 3" key="2">
    <citation type="submission" date="2019-09" db="EMBL/GenBank/DDBJ databases">
        <title>A bacterium isolated from glacier soil.</title>
        <authorList>
            <person name="Liu Q."/>
        </authorList>
    </citation>
    <scope>NUCLEOTIDE SEQUENCE [LARGE SCALE GENOMIC DNA]</scope>
    <source>
        <strain evidence="1 3">MDT1-10-3</strain>
    </source>
</reference>
<evidence type="ECO:0000313" key="1">
    <source>
        <dbReference type="EMBL" id="KAA6431096.1"/>
    </source>
</evidence>
<comment type="caution">
    <text evidence="1">The sequence shown here is derived from an EMBL/GenBank/DDBJ whole genome shotgun (WGS) entry which is preliminary data.</text>
</comment>
<evidence type="ECO:0000313" key="3">
    <source>
        <dbReference type="Proteomes" id="UP000323866"/>
    </source>
</evidence>
<dbReference type="EMBL" id="VKKZ01000024">
    <property type="protein sequence ID" value="KAA6431096.1"/>
    <property type="molecule type" value="Genomic_DNA"/>
</dbReference>
<dbReference type="EMBL" id="JBGOGF010000007">
    <property type="protein sequence ID" value="MFA1772348.1"/>
    <property type="molecule type" value="Genomic_DNA"/>
</dbReference>
<sequence length="152" mass="17054">MPYTYIYTNLGAQVVHLALEGFVPSSVFRQSILNVIEFIKAKGITAAIYDSRRMRSLPPQDQDWFFDEALPLLLKSQLRRVAVVEPSTGADTLNLNHMVYSNHFFMPFEMQYFGEVSSALEWIATGKAAKEEVGVAQQPSAVSASLHRQLLS</sequence>
<name>A0A5M8Q8A1_9BACT</name>
<dbReference type="AlphaFoldDB" id="A0A5M8Q8A1"/>
<protein>
    <submittedName>
        <fullName evidence="1">STAS/SEC14 domain-containing protein</fullName>
    </submittedName>
</protein>
<reference evidence="2 4" key="3">
    <citation type="submission" date="2024-08" db="EMBL/GenBank/DDBJ databases">
        <authorList>
            <person name="Wei W."/>
        </authorList>
    </citation>
    <scope>NUCLEOTIDE SEQUENCE [LARGE SCALE GENOMIC DNA]</scope>
    <source>
        <strain evidence="2 4">XU2</strain>
    </source>
</reference>
<dbReference type="Proteomes" id="UP001570846">
    <property type="component" value="Unassembled WGS sequence"/>
</dbReference>
<gene>
    <name evidence="2" type="ORF">ACD591_13690</name>
    <name evidence="1" type="ORF">FOE74_18535</name>
</gene>
<reference evidence="1 3" key="1">
    <citation type="submission" date="2019-07" db="EMBL/GenBank/DDBJ databases">
        <authorList>
            <person name="Qu J.-H."/>
        </authorList>
    </citation>
    <scope>NUCLEOTIDE SEQUENCE [LARGE SCALE GENOMIC DNA]</scope>
    <source>
        <strain evidence="1 3">MDT1-10-3</strain>
    </source>
</reference>
<evidence type="ECO:0000313" key="2">
    <source>
        <dbReference type="EMBL" id="MFA1772348.1"/>
    </source>
</evidence>
<dbReference type="RefSeq" id="WP_149100124.1">
    <property type="nucleotide sequence ID" value="NZ_BMMG01000007.1"/>
</dbReference>